<accession>A0A8J2YX55</accession>
<protein>
    <submittedName>
        <fullName evidence="3">ATPase</fullName>
    </submittedName>
</protein>
<evidence type="ECO:0000259" key="2">
    <source>
        <dbReference type="Pfam" id="PF08327"/>
    </source>
</evidence>
<evidence type="ECO:0000256" key="1">
    <source>
        <dbReference type="ARBA" id="ARBA00006817"/>
    </source>
</evidence>
<comment type="similarity">
    <text evidence="1">Belongs to the AHA1 family.</text>
</comment>
<dbReference type="SUPFAM" id="SSF55961">
    <property type="entry name" value="Bet v1-like"/>
    <property type="match status" value="1"/>
</dbReference>
<sequence length="161" mass="17691">MNKPDFVYAIYIAAPIERVWAALTQGAVSREYWAGREIESAWTLGAPVRFRMADGRYDGVQGEVLAIDPPRHLAITWTYAAAGVTPPPPTRVTFTLEQASPANVRLTVVHEIWAEGSEVEDSVRNGWPAILSSLKSYLETGEALDYTKRWVAEPCKGASAA</sequence>
<dbReference type="AlphaFoldDB" id="A0A8J2YX55"/>
<dbReference type="Gene3D" id="3.30.530.20">
    <property type="match status" value="1"/>
</dbReference>
<reference evidence="3" key="2">
    <citation type="submission" date="2020-09" db="EMBL/GenBank/DDBJ databases">
        <authorList>
            <person name="Sun Q."/>
            <person name="Zhou Y."/>
        </authorList>
    </citation>
    <scope>NUCLEOTIDE SEQUENCE</scope>
    <source>
        <strain evidence="3">CGMCC 1.15725</strain>
    </source>
</reference>
<dbReference type="RefSeq" id="WP_189050260.1">
    <property type="nucleotide sequence ID" value="NZ_BMJQ01000013.1"/>
</dbReference>
<dbReference type="InterPro" id="IPR023393">
    <property type="entry name" value="START-like_dom_sf"/>
</dbReference>
<dbReference type="CDD" id="cd08893">
    <property type="entry name" value="SRPBCC_CalC_Aha1-like_GntR-HTH"/>
    <property type="match status" value="1"/>
</dbReference>
<organism evidence="3 4">
    <name type="scientific">Aliidongia dinghuensis</name>
    <dbReference type="NCBI Taxonomy" id="1867774"/>
    <lineage>
        <taxon>Bacteria</taxon>
        <taxon>Pseudomonadati</taxon>
        <taxon>Pseudomonadota</taxon>
        <taxon>Alphaproteobacteria</taxon>
        <taxon>Rhodospirillales</taxon>
        <taxon>Dongiaceae</taxon>
        <taxon>Aliidongia</taxon>
    </lineage>
</organism>
<reference evidence="3" key="1">
    <citation type="journal article" date="2014" name="Int. J. Syst. Evol. Microbiol.">
        <title>Complete genome sequence of Corynebacterium casei LMG S-19264T (=DSM 44701T), isolated from a smear-ripened cheese.</title>
        <authorList>
            <consortium name="US DOE Joint Genome Institute (JGI-PGF)"/>
            <person name="Walter F."/>
            <person name="Albersmeier A."/>
            <person name="Kalinowski J."/>
            <person name="Ruckert C."/>
        </authorList>
    </citation>
    <scope>NUCLEOTIDE SEQUENCE</scope>
    <source>
        <strain evidence="3">CGMCC 1.15725</strain>
    </source>
</reference>
<evidence type="ECO:0000313" key="4">
    <source>
        <dbReference type="Proteomes" id="UP000646365"/>
    </source>
</evidence>
<feature type="domain" description="Activator of Hsp90 ATPase homologue 1/2-like C-terminal" evidence="2">
    <location>
        <begin position="13"/>
        <end position="139"/>
    </location>
</feature>
<comment type="caution">
    <text evidence="3">The sequence shown here is derived from an EMBL/GenBank/DDBJ whole genome shotgun (WGS) entry which is preliminary data.</text>
</comment>
<keyword evidence="4" id="KW-1185">Reference proteome</keyword>
<proteinExistence type="inferred from homology"/>
<dbReference type="Pfam" id="PF08327">
    <property type="entry name" value="AHSA1"/>
    <property type="match status" value="1"/>
</dbReference>
<dbReference type="InterPro" id="IPR013538">
    <property type="entry name" value="ASHA1/2-like_C"/>
</dbReference>
<dbReference type="EMBL" id="BMJQ01000013">
    <property type="protein sequence ID" value="GGF34927.1"/>
    <property type="molecule type" value="Genomic_DNA"/>
</dbReference>
<evidence type="ECO:0000313" key="3">
    <source>
        <dbReference type="EMBL" id="GGF34927.1"/>
    </source>
</evidence>
<gene>
    <name evidence="3" type="ORF">GCM10011611_46440</name>
</gene>
<dbReference type="Proteomes" id="UP000646365">
    <property type="component" value="Unassembled WGS sequence"/>
</dbReference>
<name>A0A8J2YX55_9PROT</name>